<name>A0ABW2NZS5_9BACL</name>
<protein>
    <recommendedName>
        <fullName evidence="4">Lipoprotein</fullName>
    </recommendedName>
</protein>
<evidence type="ECO:0000313" key="3">
    <source>
        <dbReference type="Proteomes" id="UP001596549"/>
    </source>
</evidence>
<feature type="chain" id="PRO_5045299734" description="Lipoprotein" evidence="1">
    <location>
        <begin position="22"/>
        <end position="169"/>
    </location>
</feature>
<evidence type="ECO:0008006" key="4">
    <source>
        <dbReference type="Google" id="ProtNLM"/>
    </source>
</evidence>
<evidence type="ECO:0000313" key="2">
    <source>
        <dbReference type="EMBL" id="MFC7373449.1"/>
    </source>
</evidence>
<gene>
    <name evidence="2" type="ORF">ACFQPF_17550</name>
</gene>
<sequence length="169" mass="18715">MKRLFKIGLLAFALMSTAACSEEVGKGSEKAVETKAIKDGHVVAVHLGNTFEEVAKGRVQLHNLDKLVQLEKKVEAKEQTEPVTITILNNKKEELAKNTLNYDGKVITFNNNYDGYRGSAKGTFTCEYMMIRGGAVYLESCKDQEEKEVTTVLAFMGTQKAFREAEAAN</sequence>
<keyword evidence="1" id="KW-0732">Signal</keyword>
<proteinExistence type="predicted"/>
<comment type="caution">
    <text evidence="2">The sequence shown here is derived from an EMBL/GenBank/DDBJ whole genome shotgun (WGS) entry which is preliminary data.</text>
</comment>
<organism evidence="2 3">
    <name type="scientific">Fictibacillus iocasae</name>
    <dbReference type="NCBI Taxonomy" id="2715437"/>
    <lineage>
        <taxon>Bacteria</taxon>
        <taxon>Bacillati</taxon>
        <taxon>Bacillota</taxon>
        <taxon>Bacilli</taxon>
        <taxon>Bacillales</taxon>
        <taxon>Fictibacillaceae</taxon>
        <taxon>Fictibacillus</taxon>
    </lineage>
</organism>
<dbReference type="EMBL" id="JBHTCP010000052">
    <property type="protein sequence ID" value="MFC7373449.1"/>
    <property type="molecule type" value="Genomic_DNA"/>
</dbReference>
<reference evidence="3" key="1">
    <citation type="journal article" date="2019" name="Int. J. Syst. Evol. Microbiol.">
        <title>The Global Catalogue of Microorganisms (GCM) 10K type strain sequencing project: providing services to taxonomists for standard genome sequencing and annotation.</title>
        <authorList>
            <consortium name="The Broad Institute Genomics Platform"/>
            <consortium name="The Broad Institute Genome Sequencing Center for Infectious Disease"/>
            <person name="Wu L."/>
            <person name="Ma J."/>
        </authorList>
    </citation>
    <scope>NUCLEOTIDE SEQUENCE [LARGE SCALE GENOMIC DNA]</scope>
    <source>
        <strain evidence="3">NBRC 106396</strain>
    </source>
</reference>
<accession>A0ABW2NZS5</accession>
<dbReference type="PROSITE" id="PS51257">
    <property type="entry name" value="PROKAR_LIPOPROTEIN"/>
    <property type="match status" value="1"/>
</dbReference>
<dbReference type="Proteomes" id="UP001596549">
    <property type="component" value="Unassembled WGS sequence"/>
</dbReference>
<evidence type="ECO:0000256" key="1">
    <source>
        <dbReference type="SAM" id="SignalP"/>
    </source>
</evidence>
<dbReference type="RefSeq" id="WP_379751396.1">
    <property type="nucleotide sequence ID" value="NZ_JBHTCP010000052.1"/>
</dbReference>
<feature type="signal peptide" evidence="1">
    <location>
        <begin position="1"/>
        <end position="21"/>
    </location>
</feature>
<keyword evidence="3" id="KW-1185">Reference proteome</keyword>